<feature type="domain" description="RRM" evidence="4">
    <location>
        <begin position="320"/>
        <end position="398"/>
    </location>
</feature>
<dbReference type="Pfam" id="PF00076">
    <property type="entry name" value="RRM_1"/>
    <property type="match status" value="2"/>
</dbReference>
<evidence type="ECO:0000313" key="5">
    <source>
        <dbReference type="EMBL" id="KNE71424.1"/>
    </source>
</evidence>
<evidence type="ECO:0000256" key="2">
    <source>
        <dbReference type="PROSITE-ProRule" id="PRU00176"/>
    </source>
</evidence>
<keyword evidence="6" id="KW-1185">Reference proteome</keyword>
<dbReference type="SMART" id="SM00360">
    <property type="entry name" value="RRM"/>
    <property type="match status" value="2"/>
</dbReference>
<dbReference type="InterPro" id="IPR035979">
    <property type="entry name" value="RBD_domain_sf"/>
</dbReference>
<feature type="compositionally biased region" description="Polar residues" evidence="3">
    <location>
        <begin position="610"/>
        <end position="619"/>
    </location>
</feature>
<dbReference type="OrthoDB" id="439808at2759"/>
<dbReference type="Proteomes" id="UP000054350">
    <property type="component" value="Unassembled WGS sequence"/>
</dbReference>
<dbReference type="VEuPathDB" id="FungiDB:AMAG_15657"/>
<feature type="region of interest" description="Disordered" evidence="3">
    <location>
        <begin position="560"/>
        <end position="632"/>
    </location>
</feature>
<feature type="region of interest" description="Disordered" evidence="3">
    <location>
        <begin position="267"/>
        <end position="297"/>
    </location>
</feature>
<dbReference type="STRING" id="578462.A0A0L0TA40"/>
<sequence>MYGPGSARMFRRRGPSYNSMVLAAADEFNGGGMMSGAASPRGNAADHGYIGSPRSIVLGSPLRGGSCGPIGSRSPRGANALFLDDHAGSPKGGLGHATPTMMAAPPLSLVAEETNEDLEDAYGYTHGFRASEQLQHFHEAMAMHGQYYPMYDSDEAAATAAAMMYQAYYPHPMYAAAAFGMGMPAPPHAHADMNAAMAHLSLNPNASHEGMGPISPRSATMELGPDTTARRGTPRSGPIKHILRSDSGFMNEDMAKAGTNEGLAPVPEAAEEETDSALAKTTTATAKGTSGNDALSTATKPTEITKTASGFSVDMKGAVKHIYVSDLPMGADEILVRKVFKRFGTIDDIRLSRSKTSGANHGVAYVKFTFPESVTKALEAADTMTMTGKRISVAATDPTEHPTKKLFFANVWDMTEQDLAPICAQFGEVVQVDVVADRGMMYVHFARLEDSVKAHRALQGLTINNRYVRVEFGQSTANYENFPYGHHRPYFKRPPYHARHQGSAGPSGMGMEPNNGTPYGATGPKPLGSPIMDRIPGQAPLTRSGPHSRVGLVQSGWYESVMGSGETPPSYSRNNSNHSSTNDGSNGNDETYNNNGTMRGHVTPNMASRGPSTATTPSRSAVPPGMPMPPPPMGMHPMGPSYPGMMYGPPAGPGGFPMVPPPHIAMMQYQAALANATAMGMPAPPQPPLGLMAGPPSPGSTMMPPPPMPPMSGVAAGAAAAGARGPTPASATGSTPAQAFYKMVTAAAAASNSNVPVSQAPEPPNIKQQQLNPYAAPYFVGAPAAPQPPGTSSSARASPVPSHASSASGAHTADAAAAASAVPEVAGASMVAT</sequence>
<gene>
    <name evidence="5" type="ORF">AMAG_15657</name>
</gene>
<proteinExistence type="predicted"/>
<protein>
    <recommendedName>
        <fullName evidence="4">RRM domain-containing protein</fullName>
    </recommendedName>
</protein>
<feature type="compositionally biased region" description="Low complexity" evidence="3">
    <location>
        <begin position="792"/>
        <end position="811"/>
    </location>
</feature>
<reference evidence="6" key="2">
    <citation type="submission" date="2009-11" db="EMBL/GenBank/DDBJ databases">
        <title>The Genome Sequence of Allomyces macrogynus strain ATCC 38327.</title>
        <authorList>
            <consortium name="The Broad Institute Genome Sequencing Platform"/>
            <person name="Russ C."/>
            <person name="Cuomo C."/>
            <person name="Shea T."/>
            <person name="Young S.K."/>
            <person name="Zeng Q."/>
            <person name="Koehrsen M."/>
            <person name="Haas B."/>
            <person name="Borodovsky M."/>
            <person name="Guigo R."/>
            <person name="Alvarado L."/>
            <person name="Berlin A."/>
            <person name="Borenstein D."/>
            <person name="Chen Z."/>
            <person name="Engels R."/>
            <person name="Freedman E."/>
            <person name="Gellesch M."/>
            <person name="Goldberg J."/>
            <person name="Griggs A."/>
            <person name="Gujja S."/>
            <person name="Heiman D."/>
            <person name="Hepburn T."/>
            <person name="Howarth C."/>
            <person name="Jen D."/>
            <person name="Larson L."/>
            <person name="Lewis B."/>
            <person name="Mehta T."/>
            <person name="Park D."/>
            <person name="Pearson M."/>
            <person name="Roberts A."/>
            <person name="Saif S."/>
            <person name="Shenoy N."/>
            <person name="Sisk P."/>
            <person name="Stolte C."/>
            <person name="Sykes S."/>
            <person name="Walk T."/>
            <person name="White J."/>
            <person name="Yandava C."/>
            <person name="Burger G."/>
            <person name="Gray M.W."/>
            <person name="Holland P.W.H."/>
            <person name="King N."/>
            <person name="Lang F.B.F."/>
            <person name="Roger A.J."/>
            <person name="Ruiz-Trillo I."/>
            <person name="Lander E."/>
            <person name="Nusbaum C."/>
        </authorList>
    </citation>
    <scope>NUCLEOTIDE SEQUENCE [LARGE SCALE GENOMIC DNA]</scope>
    <source>
        <strain evidence="6">ATCC 38327</strain>
    </source>
</reference>
<dbReference type="PROSITE" id="PS50102">
    <property type="entry name" value="RRM"/>
    <property type="match status" value="2"/>
</dbReference>
<dbReference type="SUPFAM" id="SSF54928">
    <property type="entry name" value="RNA-binding domain, RBD"/>
    <property type="match status" value="1"/>
</dbReference>
<evidence type="ECO:0000259" key="4">
    <source>
        <dbReference type="PROSITE" id="PS50102"/>
    </source>
</evidence>
<dbReference type="PANTHER" id="PTHR48027">
    <property type="entry name" value="HETEROGENEOUS NUCLEAR RIBONUCLEOPROTEIN 87F-RELATED"/>
    <property type="match status" value="1"/>
</dbReference>
<dbReference type="eggNOG" id="KOG0145">
    <property type="taxonomic scope" value="Eukaryota"/>
</dbReference>
<organism evidence="5 6">
    <name type="scientific">Allomyces macrogynus (strain ATCC 38327)</name>
    <name type="common">Allomyces javanicus var. macrogynus</name>
    <dbReference type="NCBI Taxonomy" id="578462"/>
    <lineage>
        <taxon>Eukaryota</taxon>
        <taxon>Fungi</taxon>
        <taxon>Fungi incertae sedis</taxon>
        <taxon>Blastocladiomycota</taxon>
        <taxon>Blastocladiomycetes</taxon>
        <taxon>Blastocladiales</taxon>
        <taxon>Blastocladiaceae</taxon>
        <taxon>Allomyces</taxon>
    </lineage>
</organism>
<feature type="region of interest" description="Disordered" evidence="3">
    <location>
        <begin position="492"/>
        <end position="548"/>
    </location>
</feature>
<name>A0A0L0TA40_ALLM3</name>
<feature type="compositionally biased region" description="Low complexity" evidence="3">
    <location>
        <begin position="276"/>
        <end position="291"/>
    </location>
</feature>
<feature type="compositionally biased region" description="Polar residues" evidence="3">
    <location>
        <begin position="567"/>
        <end position="597"/>
    </location>
</feature>
<evidence type="ECO:0000256" key="1">
    <source>
        <dbReference type="ARBA" id="ARBA00022884"/>
    </source>
</evidence>
<dbReference type="CDD" id="cd00590">
    <property type="entry name" value="RRM_SF"/>
    <property type="match status" value="2"/>
</dbReference>
<reference evidence="5 6" key="1">
    <citation type="submission" date="2009-11" db="EMBL/GenBank/DDBJ databases">
        <title>Annotation of Allomyces macrogynus ATCC 38327.</title>
        <authorList>
            <consortium name="The Broad Institute Genome Sequencing Platform"/>
            <person name="Russ C."/>
            <person name="Cuomo C."/>
            <person name="Burger G."/>
            <person name="Gray M.W."/>
            <person name="Holland P.W.H."/>
            <person name="King N."/>
            <person name="Lang F.B.F."/>
            <person name="Roger A.J."/>
            <person name="Ruiz-Trillo I."/>
            <person name="Young S.K."/>
            <person name="Zeng Q."/>
            <person name="Gargeya S."/>
            <person name="Fitzgerald M."/>
            <person name="Haas B."/>
            <person name="Abouelleil A."/>
            <person name="Alvarado L."/>
            <person name="Arachchi H.M."/>
            <person name="Berlin A."/>
            <person name="Chapman S.B."/>
            <person name="Gearin G."/>
            <person name="Goldberg J."/>
            <person name="Griggs A."/>
            <person name="Gujja S."/>
            <person name="Hansen M."/>
            <person name="Heiman D."/>
            <person name="Howarth C."/>
            <person name="Larimer J."/>
            <person name="Lui A."/>
            <person name="MacDonald P.J.P."/>
            <person name="McCowen C."/>
            <person name="Montmayeur A."/>
            <person name="Murphy C."/>
            <person name="Neiman D."/>
            <person name="Pearson M."/>
            <person name="Priest M."/>
            <person name="Roberts A."/>
            <person name="Saif S."/>
            <person name="Shea T."/>
            <person name="Sisk P."/>
            <person name="Stolte C."/>
            <person name="Sykes S."/>
            <person name="Wortman J."/>
            <person name="Nusbaum C."/>
            <person name="Birren B."/>
        </authorList>
    </citation>
    <scope>NUCLEOTIDE SEQUENCE [LARGE SCALE GENOMIC DNA]</scope>
    <source>
        <strain evidence="5 6">ATCC 38327</strain>
    </source>
</reference>
<dbReference type="InterPro" id="IPR000504">
    <property type="entry name" value="RRM_dom"/>
</dbReference>
<keyword evidence="1 2" id="KW-0694">RNA-binding</keyword>
<feature type="region of interest" description="Disordered" evidence="3">
    <location>
        <begin position="779"/>
        <end position="811"/>
    </location>
</feature>
<dbReference type="OMA" id="HAHADMN"/>
<dbReference type="EMBL" id="GG745372">
    <property type="protein sequence ID" value="KNE71424.1"/>
    <property type="molecule type" value="Genomic_DNA"/>
</dbReference>
<evidence type="ECO:0000256" key="3">
    <source>
        <dbReference type="SAM" id="MobiDB-lite"/>
    </source>
</evidence>
<feature type="domain" description="RRM" evidence="4">
    <location>
        <begin position="404"/>
        <end position="475"/>
    </location>
</feature>
<dbReference type="Gene3D" id="3.30.70.330">
    <property type="match status" value="2"/>
</dbReference>
<dbReference type="GO" id="GO:0003723">
    <property type="term" value="F:RNA binding"/>
    <property type="evidence" value="ECO:0007669"/>
    <property type="project" value="UniProtKB-UniRule"/>
</dbReference>
<dbReference type="AlphaFoldDB" id="A0A0L0TA40"/>
<dbReference type="InterPro" id="IPR052462">
    <property type="entry name" value="SLIRP/GR-RBP-like"/>
</dbReference>
<dbReference type="InterPro" id="IPR012677">
    <property type="entry name" value="Nucleotide-bd_a/b_plait_sf"/>
</dbReference>
<evidence type="ECO:0000313" key="6">
    <source>
        <dbReference type="Proteomes" id="UP000054350"/>
    </source>
</evidence>
<accession>A0A0L0TA40</accession>